<name>A0AAD7WPV8_9TELE</name>
<dbReference type="AlphaFoldDB" id="A0AAD7WPV8"/>
<sequence>MVKLQSPQGLDRDSIYDAIRLVKYTPLLSSRPLGVGAILERSPQHESKVEKEAYAQAEAQAKKDEAEVQGQALCLTVTVPTCLVAVGEAAAG</sequence>
<gene>
    <name evidence="1" type="ORF">AAFF_G00343290</name>
</gene>
<proteinExistence type="predicted"/>
<comment type="caution">
    <text evidence="1">The sequence shown here is derived from an EMBL/GenBank/DDBJ whole genome shotgun (WGS) entry which is preliminary data.</text>
</comment>
<evidence type="ECO:0000313" key="1">
    <source>
        <dbReference type="EMBL" id="KAJ8403979.1"/>
    </source>
</evidence>
<evidence type="ECO:0000313" key="2">
    <source>
        <dbReference type="Proteomes" id="UP001221898"/>
    </source>
</evidence>
<protein>
    <submittedName>
        <fullName evidence="1">Uncharacterized protein</fullName>
    </submittedName>
</protein>
<organism evidence="1 2">
    <name type="scientific">Aldrovandia affinis</name>
    <dbReference type="NCBI Taxonomy" id="143900"/>
    <lineage>
        <taxon>Eukaryota</taxon>
        <taxon>Metazoa</taxon>
        <taxon>Chordata</taxon>
        <taxon>Craniata</taxon>
        <taxon>Vertebrata</taxon>
        <taxon>Euteleostomi</taxon>
        <taxon>Actinopterygii</taxon>
        <taxon>Neopterygii</taxon>
        <taxon>Teleostei</taxon>
        <taxon>Notacanthiformes</taxon>
        <taxon>Halosauridae</taxon>
        <taxon>Aldrovandia</taxon>
    </lineage>
</organism>
<keyword evidence="2" id="KW-1185">Reference proteome</keyword>
<dbReference type="EMBL" id="JAINUG010000055">
    <property type="protein sequence ID" value="KAJ8403979.1"/>
    <property type="molecule type" value="Genomic_DNA"/>
</dbReference>
<dbReference type="Proteomes" id="UP001221898">
    <property type="component" value="Unassembled WGS sequence"/>
</dbReference>
<reference evidence="1" key="1">
    <citation type="journal article" date="2023" name="Science">
        <title>Genome structures resolve the early diversification of teleost fishes.</title>
        <authorList>
            <person name="Parey E."/>
            <person name="Louis A."/>
            <person name="Montfort J."/>
            <person name="Bouchez O."/>
            <person name="Roques C."/>
            <person name="Iampietro C."/>
            <person name="Lluch J."/>
            <person name="Castinel A."/>
            <person name="Donnadieu C."/>
            <person name="Desvignes T."/>
            <person name="Floi Bucao C."/>
            <person name="Jouanno E."/>
            <person name="Wen M."/>
            <person name="Mejri S."/>
            <person name="Dirks R."/>
            <person name="Jansen H."/>
            <person name="Henkel C."/>
            <person name="Chen W.J."/>
            <person name="Zahm M."/>
            <person name="Cabau C."/>
            <person name="Klopp C."/>
            <person name="Thompson A.W."/>
            <person name="Robinson-Rechavi M."/>
            <person name="Braasch I."/>
            <person name="Lecointre G."/>
            <person name="Bobe J."/>
            <person name="Postlethwait J.H."/>
            <person name="Berthelot C."/>
            <person name="Roest Crollius H."/>
            <person name="Guiguen Y."/>
        </authorList>
    </citation>
    <scope>NUCLEOTIDE SEQUENCE</scope>
    <source>
        <strain evidence="1">NC1722</strain>
    </source>
</reference>
<accession>A0AAD7WPV8</accession>